<evidence type="ECO:0000256" key="1">
    <source>
        <dbReference type="ARBA" id="ARBA00001974"/>
    </source>
</evidence>
<evidence type="ECO:0000313" key="13">
    <source>
        <dbReference type="EMBL" id="KAF5723471.1"/>
    </source>
</evidence>
<keyword evidence="14" id="KW-1185">Reference proteome</keyword>
<keyword evidence="4" id="KW-0285">Flavoprotein</keyword>
<dbReference type="PANTHER" id="PTHR47356">
    <property type="entry name" value="FAD-DEPENDENT MONOOXYGENASE ASQG-RELATED"/>
    <property type="match status" value="1"/>
</dbReference>
<evidence type="ECO:0000256" key="10">
    <source>
        <dbReference type="ARBA" id="ARBA00023136"/>
    </source>
</evidence>
<keyword evidence="5" id="KW-0812">Transmembrane</keyword>
<evidence type="ECO:0000256" key="6">
    <source>
        <dbReference type="ARBA" id="ARBA00022827"/>
    </source>
</evidence>
<sequence>MIDPVGAFAAATASIDQSLKLIRRVSTAIEIHKNGRKDLEFIFNDLSSIAQVIELVQTIEEIRTRGVLKALANMLKHAEKLDDHIQQVKKKSSTGSSLRRAAHHFMTGPEDLEHTTKVVNELASLKATLILHIQVAHVGLVVQNDQDKRANPGCTHMLDSSVLHEVNHIVEQRLGKGQGLKIAEVLRDRSADGDGMIRLTQEEYECLVFHSLDDSQLNQELRVHQPFGQQKQNARNDAEFGLGTNSTDAKAKYQKPGSDRSGGQNSVLIGTFFVERDLATWNYNNLTYSPDQIPILSHSSLYPSGNTWESNMESFKVIVVGAGPVGMVLAHALQVSGIDYVLVEQRSQIPPDPAYGLFLWPHIMRIFHQLGILEAVEAVAQPMVEAVHRSVDGSVIHRSRGFEELSALFGYPIAIFNRGDFASALMSKLENKDQRVKTNKRLTNVIHRDNGVTVEFADGTTEEGSIVIGCDGVWSSVRDQMKAKAPKGLFDENPNPFQAPHAGVFAKALCPKELERGRNINVYQEGSHVQVFTGLREAQIIVYHRIPTSKAKTFFGQNDAEEAAKPWMDVPVGDGITFGDLWRNKIAGGSANFDEGVLPWWHWERMVLAGDAAHKMNPIRGAGACCGIEDAIALVNGLSRLLHSDPNPSDRKLRQSFLAYQYEREAAAKLWNDISALNLELCIGANQPALKAQGVADYRTIPLVADGPILQNIPFDEKRGFVPWTRKTRESSCVQPSPKFFVWHLAGTPAMTLFTAQNLITSALFLGVAQAETNSTSGNTTMVGWVSPAPRRSTWSIIWSCLSIFIVCSWKCVHLNIPTHEEIQGEWHTVQLCQCLPDISFWPKAPLRRKWRRKIFWMTFIALAPEFGVALAAKQYMDARQELKEFTKALSNEVLV</sequence>
<evidence type="ECO:0000256" key="9">
    <source>
        <dbReference type="ARBA" id="ARBA00023033"/>
    </source>
</evidence>
<dbReference type="GO" id="GO:0016020">
    <property type="term" value="C:membrane"/>
    <property type="evidence" value="ECO:0007669"/>
    <property type="project" value="UniProtKB-SubCell"/>
</dbReference>
<keyword evidence="9 13" id="KW-0503">Monooxygenase</keyword>
<comment type="subcellular location">
    <subcellularLocation>
        <location evidence="2">Membrane</location>
    </subcellularLocation>
</comment>
<evidence type="ECO:0000256" key="4">
    <source>
        <dbReference type="ARBA" id="ARBA00022630"/>
    </source>
</evidence>
<dbReference type="InterPro" id="IPR002938">
    <property type="entry name" value="FAD-bd"/>
</dbReference>
<keyword evidence="7" id="KW-1133">Transmembrane helix</keyword>
<dbReference type="OrthoDB" id="16820at2759"/>
<dbReference type="InterPro" id="IPR036188">
    <property type="entry name" value="FAD/NAD-bd_sf"/>
</dbReference>
<comment type="similarity">
    <text evidence="3">Belongs to the paxM FAD-dependent monooxygenase family.</text>
</comment>
<keyword evidence="6" id="KW-0274">FAD</keyword>
<dbReference type="Proteomes" id="UP000544331">
    <property type="component" value="Unassembled WGS sequence"/>
</dbReference>
<dbReference type="InterPro" id="IPR050562">
    <property type="entry name" value="FAD_mOase_fung"/>
</dbReference>
<dbReference type="PANTHER" id="PTHR47356:SF2">
    <property type="entry name" value="FAD-BINDING DOMAIN-CONTAINING PROTEIN-RELATED"/>
    <property type="match status" value="1"/>
</dbReference>
<evidence type="ECO:0000256" key="7">
    <source>
        <dbReference type="ARBA" id="ARBA00022989"/>
    </source>
</evidence>
<dbReference type="SUPFAM" id="SSF51905">
    <property type="entry name" value="FAD/NAD(P)-binding domain"/>
    <property type="match status" value="1"/>
</dbReference>
<reference evidence="13 14" key="1">
    <citation type="submission" date="2020-05" db="EMBL/GenBank/DDBJ databases">
        <title>Identification and distribution of gene clusters putatively required for synthesis of sphingolipid metabolism inhibitors in phylogenetically diverse species of the filamentous fungus Fusarium.</title>
        <authorList>
            <person name="Kim H.-S."/>
            <person name="Busman M."/>
            <person name="Brown D.W."/>
            <person name="Divon H."/>
            <person name="Uhlig S."/>
            <person name="Proctor R.H."/>
        </authorList>
    </citation>
    <scope>NUCLEOTIDE SEQUENCE [LARGE SCALE GENOMIC DNA]</scope>
    <source>
        <strain evidence="13 14">NRRL 66235</strain>
    </source>
</reference>
<comment type="caution">
    <text evidence="13">The sequence shown here is derived from an EMBL/GenBank/DDBJ whole genome shotgun (WGS) entry which is preliminary data.</text>
</comment>
<dbReference type="GO" id="GO:0004497">
    <property type="term" value="F:monooxygenase activity"/>
    <property type="evidence" value="ECO:0007669"/>
    <property type="project" value="UniProtKB-KW"/>
</dbReference>
<evidence type="ECO:0000256" key="11">
    <source>
        <dbReference type="SAM" id="MobiDB-lite"/>
    </source>
</evidence>
<dbReference type="Gene3D" id="3.50.50.60">
    <property type="entry name" value="FAD/NAD(P)-binding domain"/>
    <property type="match status" value="1"/>
</dbReference>
<dbReference type="GO" id="GO:0071949">
    <property type="term" value="F:FAD binding"/>
    <property type="evidence" value="ECO:0007669"/>
    <property type="project" value="InterPro"/>
</dbReference>
<accession>A0A8H5Z585</accession>
<evidence type="ECO:0000256" key="5">
    <source>
        <dbReference type="ARBA" id="ARBA00022692"/>
    </source>
</evidence>
<dbReference type="Pfam" id="PF01494">
    <property type="entry name" value="FAD_binding_3"/>
    <property type="match status" value="1"/>
</dbReference>
<dbReference type="AlphaFoldDB" id="A0A8H5Z585"/>
<keyword evidence="8" id="KW-0560">Oxidoreductase</keyword>
<evidence type="ECO:0000256" key="2">
    <source>
        <dbReference type="ARBA" id="ARBA00004370"/>
    </source>
</evidence>
<protein>
    <submittedName>
        <fullName evidence="13">6-hydroxynicotinate 3-monooxygenase</fullName>
    </submittedName>
</protein>
<evidence type="ECO:0000313" key="14">
    <source>
        <dbReference type="Proteomes" id="UP000544331"/>
    </source>
</evidence>
<feature type="domain" description="FAD-binding" evidence="12">
    <location>
        <begin position="316"/>
        <end position="643"/>
    </location>
</feature>
<proteinExistence type="inferred from homology"/>
<organism evidence="13 14">
    <name type="scientific">Fusarium mundagurra</name>
    <dbReference type="NCBI Taxonomy" id="1567541"/>
    <lineage>
        <taxon>Eukaryota</taxon>
        <taxon>Fungi</taxon>
        <taxon>Dikarya</taxon>
        <taxon>Ascomycota</taxon>
        <taxon>Pezizomycotina</taxon>
        <taxon>Sordariomycetes</taxon>
        <taxon>Hypocreomycetidae</taxon>
        <taxon>Hypocreales</taxon>
        <taxon>Nectriaceae</taxon>
        <taxon>Fusarium</taxon>
        <taxon>Fusarium fujikuroi species complex</taxon>
    </lineage>
</organism>
<feature type="region of interest" description="Disordered" evidence="11">
    <location>
        <begin position="227"/>
        <end position="262"/>
    </location>
</feature>
<name>A0A8H5Z585_9HYPO</name>
<evidence type="ECO:0000259" key="12">
    <source>
        <dbReference type="Pfam" id="PF01494"/>
    </source>
</evidence>
<dbReference type="EMBL" id="JAAOAN010000065">
    <property type="protein sequence ID" value="KAF5723471.1"/>
    <property type="molecule type" value="Genomic_DNA"/>
</dbReference>
<comment type="cofactor">
    <cofactor evidence="1">
        <name>FAD</name>
        <dbReference type="ChEBI" id="CHEBI:57692"/>
    </cofactor>
</comment>
<gene>
    <name evidence="13" type="ORF">FMUND_1795</name>
</gene>
<evidence type="ECO:0000256" key="8">
    <source>
        <dbReference type="ARBA" id="ARBA00023002"/>
    </source>
</evidence>
<dbReference type="PRINTS" id="PR00420">
    <property type="entry name" value="RNGMNOXGNASE"/>
</dbReference>
<evidence type="ECO:0000256" key="3">
    <source>
        <dbReference type="ARBA" id="ARBA00007992"/>
    </source>
</evidence>
<keyword evidence="10" id="KW-0472">Membrane</keyword>